<dbReference type="GO" id="GO:0005524">
    <property type="term" value="F:ATP binding"/>
    <property type="evidence" value="ECO:0007669"/>
    <property type="project" value="UniProtKB-KW"/>
</dbReference>
<evidence type="ECO:0000313" key="6">
    <source>
        <dbReference type="Proteomes" id="UP000616114"/>
    </source>
</evidence>
<dbReference type="AlphaFoldDB" id="A0A8J2TVT5"/>
<keyword evidence="1" id="KW-0813">Transport</keyword>
<keyword evidence="2" id="KW-0547">Nucleotide-binding</keyword>
<evidence type="ECO:0000259" key="4">
    <source>
        <dbReference type="PROSITE" id="PS50893"/>
    </source>
</evidence>
<dbReference type="Pfam" id="PF08402">
    <property type="entry name" value="TOBE_2"/>
    <property type="match status" value="1"/>
</dbReference>
<evidence type="ECO:0000313" key="5">
    <source>
        <dbReference type="EMBL" id="GGA05532.1"/>
    </source>
</evidence>
<organism evidence="5 6">
    <name type="scientific">Sediminivirga luteola</name>
    <dbReference type="NCBI Taxonomy" id="1774748"/>
    <lineage>
        <taxon>Bacteria</taxon>
        <taxon>Bacillati</taxon>
        <taxon>Actinomycetota</taxon>
        <taxon>Actinomycetes</taxon>
        <taxon>Micrococcales</taxon>
        <taxon>Brevibacteriaceae</taxon>
        <taxon>Sediminivirga</taxon>
    </lineage>
</organism>
<dbReference type="Gene3D" id="2.40.50.100">
    <property type="match status" value="1"/>
</dbReference>
<dbReference type="PROSITE" id="PS00211">
    <property type="entry name" value="ABC_TRANSPORTER_1"/>
    <property type="match status" value="1"/>
</dbReference>
<dbReference type="InterPro" id="IPR013611">
    <property type="entry name" value="Transp-assoc_OB_typ2"/>
</dbReference>
<evidence type="ECO:0000256" key="2">
    <source>
        <dbReference type="ARBA" id="ARBA00022741"/>
    </source>
</evidence>
<dbReference type="Proteomes" id="UP000616114">
    <property type="component" value="Unassembled WGS sequence"/>
</dbReference>
<comment type="caution">
    <text evidence="5">The sequence shown here is derived from an EMBL/GenBank/DDBJ whole genome shotgun (WGS) entry which is preliminary data.</text>
</comment>
<protein>
    <submittedName>
        <fullName evidence="5">ABC transporter ATP-binding protein</fullName>
    </submittedName>
</protein>
<proteinExistence type="predicted"/>
<dbReference type="InterPro" id="IPR008995">
    <property type="entry name" value="Mo/tungstate-bd_C_term_dom"/>
</dbReference>
<gene>
    <name evidence="5" type="ORF">GCM10011333_05520</name>
</gene>
<keyword evidence="6" id="KW-1185">Reference proteome</keyword>
<dbReference type="InterPro" id="IPR003439">
    <property type="entry name" value="ABC_transporter-like_ATP-bd"/>
</dbReference>
<dbReference type="InterPro" id="IPR050093">
    <property type="entry name" value="ABC_SmlMolc_Importer"/>
</dbReference>
<evidence type="ECO:0000256" key="3">
    <source>
        <dbReference type="ARBA" id="ARBA00022840"/>
    </source>
</evidence>
<reference evidence="5" key="1">
    <citation type="journal article" date="2014" name="Int. J. Syst. Evol. Microbiol.">
        <title>Complete genome sequence of Corynebacterium casei LMG S-19264T (=DSM 44701T), isolated from a smear-ripened cheese.</title>
        <authorList>
            <consortium name="US DOE Joint Genome Institute (JGI-PGF)"/>
            <person name="Walter F."/>
            <person name="Albersmeier A."/>
            <person name="Kalinowski J."/>
            <person name="Ruckert C."/>
        </authorList>
    </citation>
    <scope>NUCLEOTIDE SEQUENCE</scope>
    <source>
        <strain evidence="5">CGMCC 1.12785</strain>
    </source>
</reference>
<dbReference type="GO" id="GO:0043190">
    <property type="term" value="C:ATP-binding cassette (ABC) transporter complex"/>
    <property type="evidence" value="ECO:0007669"/>
    <property type="project" value="InterPro"/>
</dbReference>
<feature type="domain" description="ABC transporter" evidence="4">
    <location>
        <begin position="12"/>
        <end position="244"/>
    </location>
</feature>
<dbReference type="GO" id="GO:0016887">
    <property type="term" value="F:ATP hydrolysis activity"/>
    <property type="evidence" value="ECO:0007669"/>
    <property type="project" value="InterPro"/>
</dbReference>
<dbReference type="SUPFAM" id="SSF52540">
    <property type="entry name" value="P-loop containing nucleoside triphosphate hydrolases"/>
    <property type="match status" value="1"/>
</dbReference>
<dbReference type="SUPFAM" id="SSF50331">
    <property type="entry name" value="MOP-like"/>
    <property type="match status" value="1"/>
</dbReference>
<dbReference type="InterPro" id="IPR003593">
    <property type="entry name" value="AAA+_ATPase"/>
</dbReference>
<dbReference type="Pfam" id="PF00005">
    <property type="entry name" value="ABC_tran"/>
    <property type="match status" value="1"/>
</dbReference>
<reference evidence="5" key="2">
    <citation type="submission" date="2020-09" db="EMBL/GenBank/DDBJ databases">
        <authorList>
            <person name="Sun Q."/>
            <person name="Zhou Y."/>
        </authorList>
    </citation>
    <scope>NUCLEOTIDE SEQUENCE</scope>
    <source>
        <strain evidence="5">CGMCC 1.12785</strain>
    </source>
</reference>
<dbReference type="PROSITE" id="PS50893">
    <property type="entry name" value="ABC_TRANSPORTER_2"/>
    <property type="match status" value="1"/>
</dbReference>
<sequence>MSPEMSSAQAHLELRGLNKTYPNTESPAVDSIDLNVAEGELVALLGPSGCGKTTTLRMVAGLLDPSAGEIVVNGKDLVGTPVHKRGMGMVFQSYALFPHMTVAENVGFGLQMRKLPRKEVKDRVQEALAMVQLDHLAQRRPAALSGGQQQRVALARALVVEPTLLLLDEPLSNLDAKLREAMRREIKQIQQRLGTTTLFVTHDQDEALDMADKIAIMHNGVIAQYAPPEEIFDRPATRFVATFVGKANFIEATEVVGRGGGRYRVSSDLLGTLEVEGVEGIEAAEDAALVVRPHRLGVRRRGESSAPQIGGEIVPGGPVVPGRVVDSAYTGNVRSLVVDVPDGQQIMIDELTVRDRALAIGDEVEIAFDPDDAFLVGSR</sequence>
<dbReference type="FunFam" id="3.40.50.300:FF:000042">
    <property type="entry name" value="Maltose/maltodextrin ABC transporter, ATP-binding protein"/>
    <property type="match status" value="1"/>
</dbReference>
<dbReference type="EMBL" id="BMFY01000002">
    <property type="protein sequence ID" value="GGA05532.1"/>
    <property type="molecule type" value="Genomic_DNA"/>
</dbReference>
<keyword evidence="3 5" id="KW-0067">ATP-binding</keyword>
<dbReference type="PANTHER" id="PTHR42781:SF4">
    <property type="entry name" value="SPERMIDINE_PUTRESCINE IMPORT ATP-BINDING PROTEIN POTA"/>
    <property type="match status" value="1"/>
</dbReference>
<dbReference type="InterPro" id="IPR027417">
    <property type="entry name" value="P-loop_NTPase"/>
</dbReference>
<dbReference type="SMART" id="SM00382">
    <property type="entry name" value="AAA"/>
    <property type="match status" value="1"/>
</dbReference>
<dbReference type="Gene3D" id="3.40.50.300">
    <property type="entry name" value="P-loop containing nucleotide triphosphate hydrolases"/>
    <property type="match status" value="1"/>
</dbReference>
<accession>A0A8J2TVT5</accession>
<evidence type="ECO:0000256" key="1">
    <source>
        <dbReference type="ARBA" id="ARBA00022448"/>
    </source>
</evidence>
<dbReference type="GO" id="GO:0140359">
    <property type="term" value="F:ABC-type transporter activity"/>
    <property type="evidence" value="ECO:0007669"/>
    <property type="project" value="UniProtKB-ARBA"/>
</dbReference>
<dbReference type="InterPro" id="IPR017871">
    <property type="entry name" value="ABC_transporter-like_CS"/>
</dbReference>
<name>A0A8J2TVT5_9MICO</name>
<dbReference type="PANTHER" id="PTHR42781">
    <property type="entry name" value="SPERMIDINE/PUTRESCINE IMPORT ATP-BINDING PROTEIN POTA"/>
    <property type="match status" value="1"/>
</dbReference>